<dbReference type="AlphaFoldDB" id="A0A9P1FSF3"/>
<reference evidence="3 4" key="2">
    <citation type="submission" date="2024-05" db="EMBL/GenBank/DDBJ databases">
        <authorList>
            <person name="Chen Y."/>
            <person name="Shah S."/>
            <person name="Dougan E. K."/>
            <person name="Thang M."/>
            <person name="Chan C."/>
        </authorList>
    </citation>
    <scope>NUCLEOTIDE SEQUENCE [LARGE SCALE GENOMIC DNA]</scope>
</reference>
<dbReference type="Pfam" id="PF13344">
    <property type="entry name" value="Hydrolase_6"/>
    <property type="match status" value="1"/>
</dbReference>
<dbReference type="EMBL" id="CAMXCT010001083">
    <property type="protein sequence ID" value="CAI3986451.1"/>
    <property type="molecule type" value="Genomic_DNA"/>
</dbReference>
<dbReference type="EMBL" id="CAMXCT020001083">
    <property type="protein sequence ID" value="CAL1139826.1"/>
    <property type="molecule type" value="Genomic_DNA"/>
</dbReference>
<dbReference type="PANTHER" id="PTHR19288:SF93">
    <property type="entry name" value="FI11325P-RELATED"/>
    <property type="match status" value="1"/>
</dbReference>
<feature type="compositionally biased region" description="Low complexity" evidence="1">
    <location>
        <begin position="89"/>
        <end position="99"/>
    </location>
</feature>
<evidence type="ECO:0000256" key="1">
    <source>
        <dbReference type="SAM" id="MobiDB-lite"/>
    </source>
</evidence>
<dbReference type="InterPro" id="IPR023214">
    <property type="entry name" value="HAD_sf"/>
</dbReference>
<evidence type="ECO:0000313" key="2">
    <source>
        <dbReference type="EMBL" id="CAI3986451.1"/>
    </source>
</evidence>
<evidence type="ECO:0000313" key="3">
    <source>
        <dbReference type="EMBL" id="CAL4773763.1"/>
    </source>
</evidence>
<feature type="region of interest" description="Disordered" evidence="1">
    <location>
        <begin position="56"/>
        <end position="104"/>
    </location>
</feature>
<dbReference type="GO" id="GO:0016791">
    <property type="term" value="F:phosphatase activity"/>
    <property type="evidence" value="ECO:0007669"/>
    <property type="project" value="TreeGrafter"/>
</dbReference>
<reference evidence="2" key="1">
    <citation type="submission" date="2022-10" db="EMBL/GenBank/DDBJ databases">
        <authorList>
            <person name="Chen Y."/>
            <person name="Dougan E. K."/>
            <person name="Chan C."/>
            <person name="Rhodes N."/>
            <person name="Thang M."/>
        </authorList>
    </citation>
    <scope>NUCLEOTIDE SEQUENCE</scope>
</reference>
<evidence type="ECO:0000313" key="4">
    <source>
        <dbReference type="Proteomes" id="UP001152797"/>
    </source>
</evidence>
<dbReference type="GO" id="GO:0005737">
    <property type="term" value="C:cytoplasm"/>
    <property type="evidence" value="ECO:0007669"/>
    <property type="project" value="TreeGrafter"/>
</dbReference>
<proteinExistence type="predicted"/>
<dbReference type="InterPro" id="IPR006357">
    <property type="entry name" value="HAD-SF_hydro_IIA"/>
</dbReference>
<comment type="caution">
    <text evidence="2">The sequence shown here is derived from an EMBL/GenBank/DDBJ whole genome shotgun (WGS) entry which is preliminary data.</text>
</comment>
<organism evidence="2">
    <name type="scientific">Cladocopium goreaui</name>
    <dbReference type="NCBI Taxonomy" id="2562237"/>
    <lineage>
        <taxon>Eukaryota</taxon>
        <taxon>Sar</taxon>
        <taxon>Alveolata</taxon>
        <taxon>Dinophyceae</taxon>
        <taxon>Suessiales</taxon>
        <taxon>Symbiodiniaceae</taxon>
        <taxon>Cladocopium</taxon>
    </lineage>
</organism>
<dbReference type="InterPro" id="IPR036412">
    <property type="entry name" value="HAD-like_sf"/>
</dbReference>
<dbReference type="PANTHER" id="PTHR19288">
    <property type="entry name" value="4-NITROPHENYLPHOSPHATASE-RELATED"/>
    <property type="match status" value="1"/>
</dbReference>
<dbReference type="Proteomes" id="UP001152797">
    <property type="component" value="Unassembled WGS sequence"/>
</dbReference>
<dbReference type="EMBL" id="CAMXCT030001083">
    <property type="protein sequence ID" value="CAL4773763.1"/>
    <property type="molecule type" value="Genomic_DNA"/>
</dbReference>
<feature type="compositionally biased region" description="Polar residues" evidence="1">
    <location>
        <begin position="66"/>
        <end position="76"/>
    </location>
</feature>
<keyword evidence="4" id="KW-1185">Reference proteome</keyword>
<name>A0A9P1FSF3_9DINO</name>
<dbReference type="SUPFAM" id="SSF56784">
    <property type="entry name" value="HAD-like"/>
    <property type="match status" value="1"/>
</dbReference>
<protein>
    <submittedName>
        <fullName evidence="3">Aldehyde dehydrogenase, dimeric NADP-preferring</fullName>
    </submittedName>
</protein>
<dbReference type="Gene3D" id="3.40.50.1000">
    <property type="entry name" value="HAD superfamily/HAD-like"/>
    <property type="match status" value="2"/>
</dbReference>
<sequence length="464" mass="50798">MKMLSAVGRTIATPRVLPVEKKISLPVEKRIPGSPKGSESKTFDFNILAVADCSPRTPTSRRHSLQGDQSVTSVASLKTPRVRKRPSMVSQSSSVSQQGQDDRQVDALVSAGVGSWAGSQAVGSLKTGAEGIVEPEELLTGLCPRSDQPQCGNIKEAHLREVENVVVDCEGLLFNVQESDGPKSCSENYVRKNVEFLNALADAGKRLVFCDSANLQVTRERFLEQLQSKGIKKDRCQVWTPACTAAWYLKLQGSVKPLIVSTQAAFVQEMKDLGFKDCLSILEESELIEELSVPDTTAGEDHLEAALKRLGRADAVVIGPLKDMSALMTALIDSILDVVSAQSTWPMLVCCCPPRTRKKMKIMRSSVAGQRLLRGVLHEEFIDAQWPSIMLSAALCDTQRFKPGETLMIGRSFEKTARFAYRAGMSCLLVLDTLEGQLQLTKEMRRECVPDYVAPSLGHVMGID</sequence>
<accession>A0A9P1FSF3</accession>
<gene>
    <name evidence="2" type="ORF">C1SCF055_LOCUS13804</name>
</gene>